<dbReference type="GO" id="GO:0071731">
    <property type="term" value="P:response to nitric oxide"/>
    <property type="evidence" value="ECO:0007669"/>
    <property type="project" value="TreeGrafter"/>
</dbReference>
<sequence length="489" mass="54474">MRRLKGEDNSFLAWESDVQPQHTIKAIVCDPARGHVPLTFERVKVAVQGMVDRIEPLQWQLLMPRLPIGRPWWISRPRLDIDYHVRRVAAAAPGGDRELAAAISAIVEPRLDRSRLPWQMWYVDGLADGRIALVLKIHHAVADGMASLRLLETMYSADPEARLPEPRVTPLPNDRRPASWIWLPLVVRHQLAALIGFPRIIARTARVTRTIRRRQKAGKPGYAAAFAAPGARFNAPLTPDRRFAYHSCDLQTIKQVAKTLGVNVNDVFLACCSGALREFLARRGDLPAETLTAVVPVSMRPPGAEIEWGNHVARWNVLLATDIADPVERLTAIAAATRTAREVQAERDALLQHDWMEYWPLFWFYSRALPLVGERMSHRPTFSLIASNMRGPQRRLYWGGAPIEQLISTGPLVFPMGLNFTGWSYADRMTIGVLTCGDHVADPWEIADGLPRALAELAERASAAVETVEQAKGEAAAGVDVLPEAGHRV</sequence>
<dbReference type="EC" id="2.3.1.20" evidence="4 11"/>
<evidence type="ECO:0000256" key="8">
    <source>
        <dbReference type="ARBA" id="ARBA00023098"/>
    </source>
</evidence>
<evidence type="ECO:0000259" key="13">
    <source>
        <dbReference type="Pfam" id="PF06974"/>
    </source>
</evidence>
<evidence type="ECO:0000256" key="9">
    <source>
        <dbReference type="ARBA" id="ARBA00023315"/>
    </source>
</evidence>
<evidence type="ECO:0000256" key="6">
    <source>
        <dbReference type="ARBA" id="ARBA00022679"/>
    </source>
</evidence>
<protein>
    <recommendedName>
        <fullName evidence="4 11">Diacylglycerol O-acyltransferase</fullName>
        <ecNumber evidence="4 11">2.3.1.20</ecNumber>
    </recommendedName>
</protein>
<dbReference type="PANTHER" id="PTHR31650">
    <property type="entry name" value="O-ACYLTRANSFERASE (WSD1-LIKE) FAMILY PROTEIN"/>
    <property type="match status" value="1"/>
</dbReference>
<dbReference type="Gene3D" id="3.30.559.10">
    <property type="entry name" value="Chloramphenicol acetyltransferase-like domain"/>
    <property type="match status" value="1"/>
</dbReference>
<proteinExistence type="inferred from homology"/>
<dbReference type="GO" id="GO:0004144">
    <property type="term" value="F:diacylglycerol O-acyltransferase activity"/>
    <property type="evidence" value="ECO:0007669"/>
    <property type="project" value="UniProtKB-EC"/>
</dbReference>
<organism evidence="14 15">
    <name type="scientific">Mycobacterium kyorinense</name>
    <dbReference type="NCBI Taxonomy" id="487514"/>
    <lineage>
        <taxon>Bacteria</taxon>
        <taxon>Bacillati</taxon>
        <taxon>Actinomycetota</taxon>
        <taxon>Actinomycetes</taxon>
        <taxon>Mycobacteriales</taxon>
        <taxon>Mycobacteriaceae</taxon>
        <taxon>Mycobacterium</taxon>
    </lineage>
</organism>
<dbReference type="NCBIfam" id="TIGR02946">
    <property type="entry name" value="acyl_WS_DGAT"/>
    <property type="match status" value="1"/>
</dbReference>
<dbReference type="EMBL" id="LQPE01000106">
    <property type="protein sequence ID" value="ORW04387.1"/>
    <property type="molecule type" value="Genomic_DNA"/>
</dbReference>
<accession>A0A1X1XZX0</accession>
<comment type="pathway">
    <text evidence="1 11">Glycerolipid metabolism; triacylglycerol biosynthesis.</text>
</comment>
<dbReference type="RefSeq" id="WP_045377170.1">
    <property type="nucleotide sequence ID" value="NZ_BBKA01000040.1"/>
</dbReference>
<comment type="pathway">
    <text evidence="2">Lipid metabolism.</text>
</comment>
<evidence type="ECO:0000256" key="10">
    <source>
        <dbReference type="ARBA" id="ARBA00048109"/>
    </source>
</evidence>
<comment type="similarity">
    <text evidence="3 11">Belongs to the long-chain O-acyltransferase family.</text>
</comment>
<keyword evidence="7 11" id="KW-0319">Glycerol metabolism</keyword>
<dbReference type="AlphaFoldDB" id="A0A1X1XZX0"/>
<dbReference type="Pfam" id="PF03007">
    <property type="entry name" value="WS_DGAT_cat"/>
    <property type="match status" value="1"/>
</dbReference>
<keyword evidence="5 11" id="KW-0444">Lipid biosynthesis</keyword>
<dbReference type="Proteomes" id="UP000193487">
    <property type="component" value="Unassembled WGS sequence"/>
</dbReference>
<dbReference type="OrthoDB" id="9810950at2"/>
<dbReference type="InterPro" id="IPR023213">
    <property type="entry name" value="CAT-like_dom_sf"/>
</dbReference>
<dbReference type="GO" id="GO:0001666">
    <property type="term" value="P:response to hypoxia"/>
    <property type="evidence" value="ECO:0007669"/>
    <property type="project" value="TreeGrafter"/>
</dbReference>
<dbReference type="InterPro" id="IPR004255">
    <property type="entry name" value="O-acyltransferase_WSD1_N"/>
</dbReference>
<keyword evidence="6 11" id="KW-0808">Transferase</keyword>
<evidence type="ECO:0000313" key="15">
    <source>
        <dbReference type="Proteomes" id="UP000193487"/>
    </source>
</evidence>
<comment type="catalytic activity">
    <reaction evidence="10 11">
        <text>an acyl-CoA + a 1,2-diacyl-sn-glycerol = a triacyl-sn-glycerol + CoA</text>
        <dbReference type="Rhea" id="RHEA:10868"/>
        <dbReference type="ChEBI" id="CHEBI:17815"/>
        <dbReference type="ChEBI" id="CHEBI:57287"/>
        <dbReference type="ChEBI" id="CHEBI:58342"/>
        <dbReference type="ChEBI" id="CHEBI:64615"/>
        <dbReference type="EC" id="2.3.1.20"/>
    </reaction>
</comment>
<evidence type="ECO:0000256" key="2">
    <source>
        <dbReference type="ARBA" id="ARBA00005189"/>
    </source>
</evidence>
<dbReference type="SUPFAM" id="SSF52777">
    <property type="entry name" value="CoA-dependent acyltransferases"/>
    <property type="match status" value="2"/>
</dbReference>
<dbReference type="GO" id="GO:0006071">
    <property type="term" value="P:glycerol metabolic process"/>
    <property type="evidence" value="ECO:0007669"/>
    <property type="project" value="UniProtKB-KW"/>
</dbReference>
<dbReference type="InterPro" id="IPR045034">
    <property type="entry name" value="O-acyltransferase_WSD1-like"/>
</dbReference>
<dbReference type="Pfam" id="PF06974">
    <property type="entry name" value="WS_DGAT_C"/>
    <property type="match status" value="1"/>
</dbReference>
<evidence type="ECO:0000256" key="11">
    <source>
        <dbReference type="RuleBase" id="RU361241"/>
    </source>
</evidence>
<evidence type="ECO:0000256" key="3">
    <source>
        <dbReference type="ARBA" id="ARBA00009587"/>
    </source>
</evidence>
<evidence type="ECO:0000256" key="1">
    <source>
        <dbReference type="ARBA" id="ARBA00004771"/>
    </source>
</evidence>
<reference evidence="14 15" key="1">
    <citation type="submission" date="2016-01" db="EMBL/GenBank/DDBJ databases">
        <title>The new phylogeny of the genus Mycobacterium.</title>
        <authorList>
            <person name="Tarcisio F."/>
            <person name="Conor M."/>
            <person name="Antonella G."/>
            <person name="Elisabetta G."/>
            <person name="Giulia F.S."/>
            <person name="Sara T."/>
            <person name="Anna F."/>
            <person name="Clotilde B."/>
            <person name="Roberto B."/>
            <person name="Veronica D.S."/>
            <person name="Fabio R."/>
            <person name="Monica P."/>
            <person name="Olivier J."/>
            <person name="Enrico T."/>
            <person name="Nicola S."/>
        </authorList>
    </citation>
    <scope>NUCLEOTIDE SEQUENCE [LARGE SCALE GENOMIC DNA]</scope>
    <source>
        <strain evidence="14 15">DSM 45166</strain>
    </source>
</reference>
<dbReference type="UniPathway" id="UPA00282"/>
<evidence type="ECO:0000256" key="5">
    <source>
        <dbReference type="ARBA" id="ARBA00022516"/>
    </source>
</evidence>
<gene>
    <name evidence="14" type="ORF">AWC14_03860</name>
</gene>
<feature type="domain" description="O-acyltransferase WSD1 C-terminal" evidence="13">
    <location>
        <begin position="308"/>
        <end position="457"/>
    </location>
</feature>
<dbReference type="GO" id="GO:0051701">
    <property type="term" value="P:biological process involved in interaction with host"/>
    <property type="evidence" value="ECO:0007669"/>
    <property type="project" value="TreeGrafter"/>
</dbReference>
<dbReference type="GO" id="GO:0019432">
    <property type="term" value="P:triglyceride biosynthetic process"/>
    <property type="evidence" value="ECO:0007669"/>
    <property type="project" value="UniProtKB-UniPathway"/>
</dbReference>
<dbReference type="InterPro" id="IPR009721">
    <property type="entry name" value="O-acyltransferase_WSD1_C"/>
</dbReference>
<evidence type="ECO:0000313" key="14">
    <source>
        <dbReference type="EMBL" id="ORW04387.1"/>
    </source>
</evidence>
<name>A0A1X1XZX0_9MYCO</name>
<comment type="caution">
    <text evidence="14">The sequence shown here is derived from an EMBL/GenBank/DDBJ whole genome shotgun (WGS) entry which is preliminary data.</text>
</comment>
<dbReference type="GO" id="GO:0005886">
    <property type="term" value="C:plasma membrane"/>
    <property type="evidence" value="ECO:0007669"/>
    <property type="project" value="TreeGrafter"/>
</dbReference>
<dbReference type="PANTHER" id="PTHR31650:SF1">
    <property type="entry name" value="WAX ESTER SYNTHASE_DIACYLGLYCEROL ACYLTRANSFERASE 4-RELATED"/>
    <property type="match status" value="1"/>
</dbReference>
<evidence type="ECO:0000256" key="7">
    <source>
        <dbReference type="ARBA" id="ARBA00022798"/>
    </source>
</evidence>
<dbReference type="InterPro" id="IPR014292">
    <property type="entry name" value="Acyl_transf_WS/DGAT"/>
</dbReference>
<evidence type="ECO:0000259" key="12">
    <source>
        <dbReference type="Pfam" id="PF03007"/>
    </source>
</evidence>
<keyword evidence="9 11" id="KW-0012">Acyltransferase</keyword>
<keyword evidence="8 11" id="KW-0443">Lipid metabolism</keyword>
<evidence type="ECO:0000256" key="4">
    <source>
        <dbReference type="ARBA" id="ARBA00013244"/>
    </source>
</evidence>
<keyword evidence="15" id="KW-1185">Reference proteome</keyword>
<feature type="domain" description="O-acyltransferase WSD1-like N-terminal" evidence="12">
    <location>
        <begin position="4"/>
        <end position="268"/>
    </location>
</feature>